<dbReference type="SUPFAM" id="SSF53383">
    <property type="entry name" value="PLP-dependent transferases"/>
    <property type="match status" value="1"/>
</dbReference>
<accession>A0ABW3IDB7</accession>
<keyword evidence="3" id="KW-0032">Aminotransferase</keyword>
<dbReference type="InterPro" id="IPR015424">
    <property type="entry name" value="PyrdxlP-dep_Trfase"/>
</dbReference>
<comment type="caution">
    <text evidence="3">The sequence shown here is derived from an EMBL/GenBank/DDBJ whole genome shotgun (WGS) entry which is preliminary data.</text>
</comment>
<dbReference type="EMBL" id="JBHTJP010000032">
    <property type="protein sequence ID" value="MFD0975735.1"/>
    <property type="molecule type" value="Genomic_DNA"/>
</dbReference>
<dbReference type="Gene3D" id="3.90.1150.10">
    <property type="entry name" value="Aspartate Aminotransferase, domain 1"/>
    <property type="match status" value="1"/>
</dbReference>
<gene>
    <name evidence="3" type="ORF">ACFQ1G_02930</name>
</gene>
<keyword evidence="2" id="KW-0663">Pyridoxal phosphate</keyword>
<dbReference type="PANTHER" id="PTHR30244">
    <property type="entry name" value="TRANSAMINASE"/>
    <property type="match status" value="1"/>
</dbReference>
<evidence type="ECO:0000313" key="3">
    <source>
        <dbReference type="EMBL" id="MFD0975735.1"/>
    </source>
</evidence>
<reference evidence="4" key="1">
    <citation type="journal article" date="2019" name="Int. J. Syst. Evol. Microbiol.">
        <title>The Global Catalogue of Microorganisms (GCM) 10K type strain sequencing project: providing services to taxonomists for standard genome sequencing and annotation.</title>
        <authorList>
            <consortium name="The Broad Institute Genomics Platform"/>
            <consortium name="The Broad Institute Genome Sequencing Center for Infectious Disease"/>
            <person name="Wu L."/>
            <person name="Ma J."/>
        </authorList>
    </citation>
    <scope>NUCLEOTIDE SEQUENCE [LARGE SCALE GENOMIC DNA]</scope>
    <source>
        <strain evidence="4">CCUG 60898</strain>
    </source>
</reference>
<keyword evidence="4" id="KW-1185">Reference proteome</keyword>
<proteinExistence type="inferred from homology"/>
<dbReference type="PANTHER" id="PTHR30244:SF34">
    <property type="entry name" value="DTDP-4-AMINO-4,6-DIDEOXYGALACTOSE TRANSAMINASE"/>
    <property type="match status" value="1"/>
</dbReference>
<dbReference type="CDD" id="cd00616">
    <property type="entry name" value="AHBA_syn"/>
    <property type="match status" value="1"/>
</dbReference>
<dbReference type="Proteomes" id="UP001597100">
    <property type="component" value="Unassembled WGS sequence"/>
</dbReference>
<dbReference type="InterPro" id="IPR015421">
    <property type="entry name" value="PyrdxlP-dep_Trfase_major"/>
</dbReference>
<dbReference type="Pfam" id="PF01041">
    <property type="entry name" value="DegT_DnrJ_EryC1"/>
    <property type="match status" value="1"/>
</dbReference>
<dbReference type="InterPro" id="IPR000653">
    <property type="entry name" value="DegT/StrS_aminotransferase"/>
</dbReference>
<dbReference type="PIRSF" id="PIRSF000390">
    <property type="entry name" value="PLP_StrS"/>
    <property type="match status" value="1"/>
</dbReference>
<keyword evidence="3" id="KW-0808">Transferase</keyword>
<dbReference type="InterPro" id="IPR015422">
    <property type="entry name" value="PyrdxlP-dep_Trfase_small"/>
</dbReference>
<dbReference type="RefSeq" id="WP_380738441.1">
    <property type="nucleotide sequence ID" value="NZ_JBHTJP010000032.1"/>
</dbReference>
<evidence type="ECO:0000313" key="4">
    <source>
        <dbReference type="Proteomes" id="UP001597100"/>
    </source>
</evidence>
<dbReference type="Gene3D" id="3.40.640.10">
    <property type="entry name" value="Type I PLP-dependent aspartate aminotransferase-like (Major domain)"/>
    <property type="match status" value="1"/>
</dbReference>
<comment type="similarity">
    <text evidence="1 2">Belongs to the DegT/DnrJ/EryC1 family.</text>
</comment>
<sequence>MNQPKIWLSSPHMGGKEQFYIDQAFKQNWIAPLGPNVNGFEEDIKNYLFQDGKGEIAALSSGTAALHLALILLGVEEGDEVLCQSLTFAASANPIVYQGATPIFVDSEEDTLNISPFYLEEAIKDRLSKGKKPKAIIAVHLYGMPYKVKEIQEIATRYEIPVIEDSAEALGSSYEERKCGTFGDIAILSFNGNKIITTSGGGALVSKDPEVKRKAIFLATQARDQAPHYQHSEVGYNYRMSNICAGIGRGQMEVLDDHVAKRRAMHDLYKEFFITSENVKVLSEPEEGIFSNHWLTVIRFSENNEFSAESLRVFLEKENIESRPLWKPMHMQPVFKEAPYYGGDVASRAFESGLCLPSGSNLTREEKDRIFKALNGYFEQKKVGLQT</sequence>
<name>A0ABW3IDB7_9FLAO</name>
<organism evidence="3 4">
    <name type="scientific">Salinimicrobium gaetbulicola</name>
    <dbReference type="NCBI Taxonomy" id="999702"/>
    <lineage>
        <taxon>Bacteria</taxon>
        <taxon>Pseudomonadati</taxon>
        <taxon>Bacteroidota</taxon>
        <taxon>Flavobacteriia</taxon>
        <taxon>Flavobacteriales</taxon>
        <taxon>Flavobacteriaceae</taxon>
        <taxon>Salinimicrobium</taxon>
    </lineage>
</organism>
<protein>
    <submittedName>
        <fullName evidence="3">DegT/DnrJ/EryC1/StrS family aminotransferase</fullName>
    </submittedName>
</protein>
<evidence type="ECO:0000256" key="2">
    <source>
        <dbReference type="RuleBase" id="RU004508"/>
    </source>
</evidence>
<dbReference type="GO" id="GO:0008483">
    <property type="term" value="F:transaminase activity"/>
    <property type="evidence" value="ECO:0007669"/>
    <property type="project" value="UniProtKB-KW"/>
</dbReference>
<evidence type="ECO:0000256" key="1">
    <source>
        <dbReference type="ARBA" id="ARBA00037999"/>
    </source>
</evidence>